<dbReference type="SUPFAM" id="SSF81901">
    <property type="entry name" value="HCP-like"/>
    <property type="match status" value="1"/>
</dbReference>
<dbReference type="InterPro" id="IPR052945">
    <property type="entry name" value="Mitotic_Regulator"/>
</dbReference>
<proteinExistence type="predicted"/>
<dbReference type="SMART" id="SM00671">
    <property type="entry name" value="SEL1"/>
    <property type="match status" value="2"/>
</dbReference>
<dbReference type="AlphaFoldDB" id="A0AAU7LVL9"/>
<sequence>MKKWWGQVALCGSLAQAALAGPSVTGVNMSYLSAAEPRPASVSGDTSGNELSYGAYIDSRSRFKCLYGYVADKTGDHAAAIDIFEDCIARWEDVYSMIWLAMMHENGTGVPRDLAKATELMHRGALSPQNASYATLARYHYGVALHQGRGVPRDAQAARHWLDRAAAEGEIDAASYLKLHFPPPPVP</sequence>
<dbReference type="PANTHER" id="PTHR43628:SF1">
    <property type="entry name" value="CHITIN SYNTHASE REGULATORY FACTOR 2-RELATED"/>
    <property type="match status" value="1"/>
</dbReference>
<dbReference type="Gene3D" id="1.25.40.10">
    <property type="entry name" value="Tetratricopeptide repeat domain"/>
    <property type="match status" value="1"/>
</dbReference>
<evidence type="ECO:0000256" key="1">
    <source>
        <dbReference type="SAM" id="SignalP"/>
    </source>
</evidence>
<reference evidence="2" key="1">
    <citation type="submission" date="2024-05" db="EMBL/GenBank/DDBJ databases">
        <authorList>
            <person name="Bunk B."/>
            <person name="Swiderski J."/>
            <person name="Sproer C."/>
            <person name="Thiel V."/>
        </authorList>
    </citation>
    <scope>NUCLEOTIDE SEQUENCE</scope>
    <source>
        <strain evidence="2">DSM 17735</strain>
    </source>
</reference>
<dbReference type="EMBL" id="CP157675">
    <property type="protein sequence ID" value="XBP71646.1"/>
    <property type="molecule type" value="Genomic_DNA"/>
</dbReference>
<dbReference type="InterPro" id="IPR006597">
    <property type="entry name" value="Sel1-like"/>
</dbReference>
<accession>A0AAU7LVL9</accession>
<dbReference type="Pfam" id="PF08238">
    <property type="entry name" value="Sel1"/>
    <property type="match status" value="2"/>
</dbReference>
<evidence type="ECO:0000313" key="2">
    <source>
        <dbReference type="EMBL" id="XBP71646.1"/>
    </source>
</evidence>
<feature type="chain" id="PRO_5043705984" evidence="1">
    <location>
        <begin position="21"/>
        <end position="187"/>
    </location>
</feature>
<dbReference type="PANTHER" id="PTHR43628">
    <property type="entry name" value="ACTIVATOR OF C KINASE PROTEIN 1-RELATED"/>
    <property type="match status" value="1"/>
</dbReference>
<organism evidence="2">
    <name type="scientific">Polaromonas hydrogenivorans</name>
    <dbReference type="NCBI Taxonomy" id="335476"/>
    <lineage>
        <taxon>Bacteria</taxon>
        <taxon>Pseudomonadati</taxon>
        <taxon>Pseudomonadota</taxon>
        <taxon>Betaproteobacteria</taxon>
        <taxon>Burkholderiales</taxon>
        <taxon>Comamonadaceae</taxon>
        <taxon>Polaromonas</taxon>
    </lineage>
</organism>
<protein>
    <submittedName>
        <fullName evidence="2">Sel1 repeat family protein</fullName>
    </submittedName>
</protein>
<gene>
    <name evidence="2" type="ORF">ABLV49_07585</name>
</gene>
<dbReference type="InterPro" id="IPR011990">
    <property type="entry name" value="TPR-like_helical_dom_sf"/>
</dbReference>
<feature type="signal peptide" evidence="1">
    <location>
        <begin position="1"/>
        <end position="20"/>
    </location>
</feature>
<name>A0AAU7LVL9_9BURK</name>
<keyword evidence="1" id="KW-0732">Signal</keyword>
<dbReference type="RefSeq" id="WP_349281006.1">
    <property type="nucleotide sequence ID" value="NZ_CBCSCU010000023.1"/>
</dbReference>